<organism evidence="1">
    <name type="scientific">marine sediment metagenome</name>
    <dbReference type="NCBI Taxonomy" id="412755"/>
    <lineage>
        <taxon>unclassified sequences</taxon>
        <taxon>metagenomes</taxon>
        <taxon>ecological metagenomes</taxon>
    </lineage>
</organism>
<proteinExistence type="predicted"/>
<sequence>MPVRRKTKAEIRRTRARLDRERKVRPFNLEVEYPMEKFPVLDTPIAKAVGRRAHSTGADIKTSGKRKPKRDLAFSFATQKALDNSVKRLRKLKVKLPSIEFRAWED</sequence>
<gene>
    <name evidence="1" type="ORF">LCGC14_0381940</name>
</gene>
<comment type="caution">
    <text evidence="1">The sequence shown here is derived from an EMBL/GenBank/DDBJ whole genome shotgun (WGS) entry which is preliminary data.</text>
</comment>
<dbReference type="AlphaFoldDB" id="A0A0F9TKF5"/>
<name>A0A0F9TKF5_9ZZZZ</name>
<protein>
    <submittedName>
        <fullName evidence="1">Uncharacterized protein</fullName>
    </submittedName>
</protein>
<accession>A0A0F9TKF5</accession>
<dbReference type="EMBL" id="LAZR01000312">
    <property type="protein sequence ID" value="KKN75342.1"/>
    <property type="molecule type" value="Genomic_DNA"/>
</dbReference>
<evidence type="ECO:0000313" key="1">
    <source>
        <dbReference type="EMBL" id="KKN75342.1"/>
    </source>
</evidence>
<reference evidence="1" key="1">
    <citation type="journal article" date="2015" name="Nature">
        <title>Complex archaea that bridge the gap between prokaryotes and eukaryotes.</title>
        <authorList>
            <person name="Spang A."/>
            <person name="Saw J.H."/>
            <person name="Jorgensen S.L."/>
            <person name="Zaremba-Niedzwiedzka K."/>
            <person name="Martijn J."/>
            <person name="Lind A.E."/>
            <person name="van Eijk R."/>
            <person name="Schleper C."/>
            <person name="Guy L."/>
            <person name="Ettema T.J."/>
        </authorList>
    </citation>
    <scope>NUCLEOTIDE SEQUENCE</scope>
</reference>